<name>A0A9P6NR63_9BASI</name>
<keyword evidence="8 11" id="KW-0406">Ion transport</keyword>
<evidence type="ECO:0000256" key="9">
    <source>
        <dbReference type="ARBA" id="ARBA00023128"/>
    </source>
</evidence>
<evidence type="ECO:0000313" key="13">
    <source>
        <dbReference type="Proteomes" id="UP000886653"/>
    </source>
</evidence>
<proteinExistence type="inferred from homology"/>
<keyword evidence="7 11" id="KW-0999">Mitochondrion inner membrane</keyword>
<evidence type="ECO:0000256" key="10">
    <source>
        <dbReference type="ARBA" id="ARBA00023136"/>
    </source>
</evidence>
<keyword evidence="5" id="KW-0138">CF(0)</keyword>
<protein>
    <recommendedName>
        <fullName evidence="3 11">ATP synthase subunit d, mitochondrial</fullName>
    </recommendedName>
</protein>
<keyword evidence="6 11" id="KW-0375">Hydrogen ion transport</keyword>
<dbReference type="PANTHER" id="PTHR12700">
    <property type="entry name" value="ATP SYNTHASE SUBUNIT D, MITOCHONDRIAL"/>
    <property type="match status" value="1"/>
</dbReference>
<dbReference type="SUPFAM" id="SSF161065">
    <property type="entry name" value="ATP synthase D chain-like"/>
    <property type="match status" value="1"/>
</dbReference>
<dbReference type="GO" id="GO:0015078">
    <property type="term" value="F:proton transmembrane transporter activity"/>
    <property type="evidence" value="ECO:0007669"/>
    <property type="project" value="InterPro"/>
</dbReference>
<dbReference type="InterPro" id="IPR008689">
    <property type="entry name" value="ATP_synth_F0_dsu_mt"/>
</dbReference>
<evidence type="ECO:0000313" key="12">
    <source>
        <dbReference type="EMBL" id="KAG0150688.1"/>
    </source>
</evidence>
<dbReference type="EMBL" id="MU167217">
    <property type="protein sequence ID" value="KAG0150688.1"/>
    <property type="molecule type" value="Genomic_DNA"/>
</dbReference>
<dbReference type="AlphaFoldDB" id="A0A9P6NR63"/>
<dbReference type="OrthoDB" id="35799at2759"/>
<dbReference type="Gene3D" id="6.10.280.70">
    <property type="match status" value="1"/>
</dbReference>
<dbReference type="GO" id="GO:0005743">
    <property type="term" value="C:mitochondrial inner membrane"/>
    <property type="evidence" value="ECO:0007669"/>
    <property type="project" value="UniProtKB-SubCell"/>
</dbReference>
<evidence type="ECO:0000256" key="3">
    <source>
        <dbReference type="ARBA" id="ARBA00021688"/>
    </source>
</evidence>
<dbReference type="GO" id="GO:0045259">
    <property type="term" value="C:proton-transporting ATP synthase complex"/>
    <property type="evidence" value="ECO:0007669"/>
    <property type="project" value="UniProtKB-KW"/>
</dbReference>
<keyword evidence="10 11" id="KW-0472">Membrane</keyword>
<evidence type="ECO:0000256" key="1">
    <source>
        <dbReference type="ARBA" id="ARBA00004273"/>
    </source>
</evidence>
<comment type="function">
    <text evidence="11">Mitochondrial membrane ATP synthase (F(1)F(0) ATP synthase or Complex V) produces ATP from ADP in the presence of a proton gradient across the membrane which is generated by electron transport complexes of the respiratory chain. F-type ATPases consist of two structural domains, F(1) - containing the extramembraneous catalytic core, and F(0) - containing the membrane proton channel, linked together by a central stalk and a peripheral stalk. During catalysis, ATP synthesis in the catalytic domain of F(1) is coupled via a rotary mechanism of the central stalk subunits to proton translocation.</text>
</comment>
<keyword evidence="4 11" id="KW-0813">Transport</keyword>
<organism evidence="12 13">
    <name type="scientific">Cronartium quercuum f. sp. fusiforme G11</name>
    <dbReference type="NCBI Taxonomy" id="708437"/>
    <lineage>
        <taxon>Eukaryota</taxon>
        <taxon>Fungi</taxon>
        <taxon>Dikarya</taxon>
        <taxon>Basidiomycota</taxon>
        <taxon>Pucciniomycotina</taxon>
        <taxon>Pucciniomycetes</taxon>
        <taxon>Pucciniales</taxon>
        <taxon>Coleosporiaceae</taxon>
        <taxon>Cronartium</taxon>
    </lineage>
</organism>
<dbReference type="Pfam" id="PF05873">
    <property type="entry name" value="Mt_ATP-synt_D"/>
    <property type="match status" value="1"/>
</dbReference>
<evidence type="ECO:0000256" key="8">
    <source>
        <dbReference type="ARBA" id="ARBA00023065"/>
    </source>
</evidence>
<dbReference type="Proteomes" id="UP000886653">
    <property type="component" value="Unassembled WGS sequence"/>
</dbReference>
<sequence length="172" mass="18871">MATKTAVVDFARVASALNLPQSTLQSLSAFRARNTAARAALASLKASRADIDFAHYRQVLKKNGAVVDRLESVWKSFSPAEYDLSSQMKAIDMFESKAVSSATEAAHKIQEELAALDVTLKNIEGARPFEELTLSDIDKAEPRIAKTVETMVKKGKWTVEGYNEKFGNLSVM</sequence>
<dbReference type="GO" id="GO:0015986">
    <property type="term" value="P:proton motive force-driven ATP synthesis"/>
    <property type="evidence" value="ECO:0007669"/>
    <property type="project" value="UniProtKB-UniRule"/>
</dbReference>
<gene>
    <name evidence="12" type="ORF">CROQUDRAFT_651912</name>
</gene>
<evidence type="ECO:0000256" key="4">
    <source>
        <dbReference type="ARBA" id="ARBA00022448"/>
    </source>
</evidence>
<evidence type="ECO:0000256" key="7">
    <source>
        <dbReference type="ARBA" id="ARBA00022792"/>
    </source>
</evidence>
<dbReference type="PIRSF" id="PIRSF005514">
    <property type="entry name" value="ATPase_F0_D_mt"/>
    <property type="match status" value="1"/>
</dbReference>
<comment type="similarity">
    <text evidence="2 11">Belongs to the ATPase d subunit family.</text>
</comment>
<evidence type="ECO:0000256" key="11">
    <source>
        <dbReference type="PIRNR" id="PIRNR005514"/>
    </source>
</evidence>
<dbReference type="InterPro" id="IPR036228">
    <property type="entry name" value="ATP_synth_F0_dsu_sf_mt"/>
</dbReference>
<evidence type="ECO:0000256" key="5">
    <source>
        <dbReference type="ARBA" id="ARBA00022547"/>
    </source>
</evidence>
<comment type="subcellular location">
    <subcellularLocation>
        <location evidence="1 11">Mitochondrion inner membrane</location>
    </subcellularLocation>
</comment>
<comment type="caution">
    <text evidence="12">The sequence shown here is derived from an EMBL/GenBank/DDBJ whole genome shotgun (WGS) entry which is preliminary data.</text>
</comment>
<accession>A0A9P6NR63</accession>
<keyword evidence="13" id="KW-1185">Reference proteome</keyword>
<evidence type="ECO:0000256" key="6">
    <source>
        <dbReference type="ARBA" id="ARBA00022781"/>
    </source>
</evidence>
<evidence type="ECO:0000256" key="2">
    <source>
        <dbReference type="ARBA" id="ARBA00006842"/>
    </source>
</evidence>
<reference evidence="12" key="1">
    <citation type="submission" date="2013-11" db="EMBL/GenBank/DDBJ databases">
        <title>Genome sequence of the fusiform rust pathogen reveals effectors for host alternation and coevolution with pine.</title>
        <authorList>
            <consortium name="DOE Joint Genome Institute"/>
            <person name="Smith K."/>
            <person name="Pendleton A."/>
            <person name="Kubisiak T."/>
            <person name="Anderson C."/>
            <person name="Salamov A."/>
            <person name="Aerts A."/>
            <person name="Riley R."/>
            <person name="Clum A."/>
            <person name="Lindquist E."/>
            <person name="Ence D."/>
            <person name="Campbell M."/>
            <person name="Kronenberg Z."/>
            <person name="Feau N."/>
            <person name="Dhillon B."/>
            <person name="Hamelin R."/>
            <person name="Burleigh J."/>
            <person name="Smith J."/>
            <person name="Yandell M."/>
            <person name="Nelson C."/>
            <person name="Grigoriev I."/>
            <person name="Davis J."/>
        </authorList>
    </citation>
    <scope>NUCLEOTIDE SEQUENCE</scope>
    <source>
        <strain evidence="12">G11</strain>
    </source>
</reference>
<keyword evidence="9 11" id="KW-0496">Mitochondrion</keyword>